<dbReference type="InterPro" id="IPR011990">
    <property type="entry name" value="TPR-like_helical_dom_sf"/>
</dbReference>
<protein>
    <submittedName>
        <fullName evidence="3">ATP-binding protein</fullName>
    </submittedName>
</protein>
<name>A0ABW6QV91_9NOCA</name>
<dbReference type="Gene3D" id="1.25.40.10">
    <property type="entry name" value="Tetratricopeptide repeat domain"/>
    <property type="match status" value="2"/>
</dbReference>
<proteinExistence type="predicted"/>
<dbReference type="SMART" id="SM00028">
    <property type="entry name" value="TPR"/>
    <property type="match status" value="7"/>
</dbReference>
<dbReference type="Pfam" id="PF13424">
    <property type="entry name" value="TPR_12"/>
    <property type="match status" value="4"/>
</dbReference>
<keyword evidence="4" id="KW-1185">Reference proteome</keyword>
<reference evidence="3 4" key="1">
    <citation type="submission" date="2024-10" db="EMBL/GenBank/DDBJ databases">
        <title>The Natural Products Discovery Center: Release of the First 8490 Sequenced Strains for Exploring Actinobacteria Biosynthetic Diversity.</title>
        <authorList>
            <person name="Kalkreuter E."/>
            <person name="Kautsar S.A."/>
            <person name="Yang D."/>
            <person name="Bader C.D."/>
            <person name="Teijaro C.N."/>
            <person name="Fluegel L."/>
            <person name="Davis C.M."/>
            <person name="Simpson J.R."/>
            <person name="Lauterbach L."/>
            <person name="Steele A.D."/>
            <person name="Gui C."/>
            <person name="Meng S."/>
            <person name="Li G."/>
            <person name="Viehrig K."/>
            <person name="Ye F."/>
            <person name="Su P."/>
            <person name="Kiefer A.F."/>
            <person name="Nichols A."/>
            <person name="Cepeda A.J."/>
            <person name="Yan W."/>
            <person name="Fan B."/>
            <person name="Jiang Y."/>
            <person name="Adhikari A."/>
            <person name="Zheng C.-J."/>
            <person name="Schuster L."/>
            <person name="Cowan T.M."/>
            <person name="Smanski M.J."/>
            <person name="Chevrette M.G."/>
            <person name="De Carvalho L.P.S."/>
            <person name="Shen B."/>
        </authorList>
    </citation>
    <scope>NUCLEOTIDE SEQUENCE [LARGE SCALE GENOMIC DNA]</scope>
    <source>
        <strain evidence="3 4">NPDC003040</strain>
    </source>
</reference>
<dbReference type="SUPFAM" id="SSF48452">
    <property type="entry name" value="TPR-like"/>
    <property type="match status" value="3"/>
</dbReference>
<dbReference type="Proteomes" id="UP001601948">
    <property type="component" value="Unassembled WGS sequence"/>
</dbReference>
<keyword evidence="1" id="KW-0802">TPR repeat</keyword>
<organism evidence="3 4">
    <name type="scientific">Nocardia suismassiliense</name>
    <dbReference type="NCBI Taxonomy" id="2077092"/>
    <lineage>
        <taxon>Bacteria</taxon>
        <taxon>Bacillati</taxon>
        <taxon>Actinomycetota</taxon>
        <taxon>Actinomycetes</taxon>
        <taxon>Mycobacteriales</taxon>
        <taxon>Nocardiaceae</taxon>
        <taxon>Nocardia</taxon>
    </lineage>
</organism>
<dbReference type="PANTHER" id="PTHR47691:SF3">
    <property type="entry name" value="HTH-TYPE TRANSCRIPTIONAL REGULATOR RV0890C-RELATED"/>
    <property type="match status" value="1"/>
</dbReference>
<accession>A0ABW6QV91</accession>
<sequence>MTRFAELWEAAGNPTLQRVAMATEARMKATRTPVQSHRSLMQRISDWRTGRNVPSRFESLDPVLVTLISLARQASGPLPAPLSNRSAWRHLWKAASTQPVRPTVLTSLRRDVPTFVGRDVEVNRILDAAEPGRVVAIHTVDGMPGVGKTALVTRAAHLLADSFPDGRFFVELNTHTPGQAPADPAEVLATLLTGLGIAPSHIPDSLDARRDLWRDRVAAKRVLLILDDARDHDHIEPLLPTGSECLTLITSRRRLIALDSALPLPLDTLDPDTAKDLFCRLAQRNPQGDDLAAVAEIVQLCGYLPLAIVLLAGRIAHHPVWTLTGLAEQFRAAQDRLGELDAGQRAVRAAFTASYESLPPGRQRLFRTLGLHPGTDFDAYAVAALNDIPLAEARTELDALYTDHLIEETTPGRYCLHDLVREYARALAAPLSDGTATVRRLLDYYLSTAAAADQWLTRRPDSTDDPHASDLTGAVLPEFGNETHALAWLRVERTNLLACLEYTAEHDPARMIALTEALAELLEREGPWPTALRLHQRAAEAAEHLGDHLSRANALTNLSIAQWRTGQYDQRTDLMGQALALYREIGHPLGEANALRNLGIAQWRNGNHDQAAELLRQALILYQDTGYRLGEANTLASLGGVRRDNGDYEQAAHLFQQVLTLHREIGHRLGEASALGFLGSVRRYTGDYGQAADLLLRAATLFQEIGYRLGEANAVSNLGLVRRDTGDYGQAADLIHQALNQFREIGDRIGEAINLNNLATVCRETGDHEQATGLSRQALTLFRETGYRLGEAEALANLATVCRETGNHEQAADLSRQALALFRDIGYRVKEAEALNNTAKALLAAGEPGEALTMFTHALRVARDIDSRIQQARAMEGTARCRAALGDAATASTNLRHAIDLYRRLGASETDAATTYLAVLEAPPRRV</sequence>
<keyword evidence="3" id="KW-0547">Nucleotide-binding</keyword>
<dbReference type="Pfam" id="PF00931">
    <property type="entry name" value="NB-ARC"/>
    <property type="match status" value="1"/>
</dbReference>
<evidence type="ECO:0000259" key="2">
    <source>
        <dbReference type="Pfam" id="PF00931"/>
    </source>
</evidence>
<comment type="caution">
    <text evidence="3">The sequence shown here is derived from an EMBL/GenBank/DDBJ whole genome shotgun (WGS) entry which is preliminary data.</text>
</comment>
<dbReference type="InterPro" id="IPR002182">
    <property type="entry name" value="NB-ARC"/>
</dbReference>
<dbReference type="PANTHER" id="PTHR47691">
    <property type="entry name" value="REGULATOR-RELATED"/>
    <property type="match status" value="1"/>
</dbReference>
<feature type="domain" description="NB-ARC" evidence="2">
    <location>
        <begin position="128"/>
        <end position="285"/>
    </location>
</feature>
<dbReference type="Gene3D" id="3.40.50.300">
    <property type="entry name" value="P-loop containing nucleotide triphosphate hydrolases"/>
    <property type="match status" value="1"/>
</dbReference>
<gene>
    <name evidence="3" type="ORF">ACFYV7_20305</name>
</gene>
<evidence type="ECO:0000313" key="4">
    <source>
        <dbReference type="Proteomes" id="UP001601948"/>
    </source>
</evidence>
<feature type="repeat" description="TPR" evidence="1">
    <location>
        <begin position="592"/>
        <end position="625"/>
    </location>
</feature>
<evidence type="ECO:0000256" key="1">
    <source>
        <dbReference type="PROSITE-ProRule" id="PRU00339"/>
    </source>
</evidence>
<evidence type="ECO:0000313" key="3">
    <source>
        <dbReference type="EMBL" id="MFF3225145.1"/>
    </source>
</evidence>
<dbReference type="PROSITE" id="PS50005">
    <property type="entry name" value="TPR"/>
    <property type="match status" value="2"/>
</dbReference>
<dbReference type="InterPro" id="IPR027417">
    <property type="entry name" value="P-loop_NTPase"/>
</dbReference>
<keyword evidence="3" id="KW-0067">ATP-binding</keyword>
<dbReference type="GO" id="GO:0005524">
    <property type="term" value="F:ATP binding"/>
    <property type="evidence" value="ECO:0007669"/>
    <property type="project" value="UniProtKB-KW"/>
</dbReference>
<dbReference type="PRINTS" id="PR00364">
    <property type="entry name" value="DISEASERSIST"/>
</dbReference>
<dbReference type="RefSeq" id="WP_387719448.1">
    <property type="nucleotide sequence ID" value="NZ_JBIAPI010000005.1"/>
</dbReference>
<dbReference type="Pfam" id="PF13176">
    <property type="entry name" value="TPR_7"/>
    <property type="match status" value="1"/>
</dbReference>
<dbReference type="InterPro" id="IPR019734">
    <property type="entry name" value="TPR_rpt"/>
</dbReference>
<dbReference type="SUPFAM" id="SSF52540">
    <property type="entry name" value="P-loop containing nucleoside triphosphate hydrolases"/>
    <property type="match status" value="1"/>
</dbReference>
<dbReference type="EMBL" id="JBIAPI010000005">
    <property type="protein sequence ID" value="MFF3225145.1"/>
    <property type="molecule type" value="Genomic_DNA"/>
</dbReference>
<feature type="repeat" description="TPR" evidence="1">
    <location>
        <begin position="632"/>
        <end position="665"/>
    </location>
</feature>